<evidence type="ECO:0000313" key="1">
    <source>
        <dbReference type="EMBL" id="EJR26715.1"/>
    </source>
</evidence>
<name>J8HLD3_BACCE</name>
<evidence type="ECO:0000313" key="2">
    <source>
        <dbReference type="Proteomes" id="UP000006960"/>
    </source>
</evidence>
<sequence length="70" mass="7630">MAYSGIPCERQAGKEIQNTAKVTGETVPPQGPTAKTSIQSLGQIEIKKVDVAGSKVKLKKCCVPNFRQRW</sequence>
<organism evidence="1 2">
    <name type="scientific">Bacillus cereus VD048</name>
    <dbReference type="NCBI Taxonomy" id="1053226"/>
    <lineage>
        <taxon>Bacteria</taxon>
        <taxon>Bacillati</taxon>
        <taxon>Bacillota</taxon>
        <taxon>Bacilli</taxon>
        <taxon>Bacillales</taxon>
        <taxon>Bacillaceae</taxon>
        <taxon>Bacillus</taxon>
        <taxon>Bacillus cereus group</taxon>
    </lineage>
</organism>
<gene>
    <name evidence="1" type="ORF">IIG_05272</name>
</gene>
<dbReference type="AlphaFoldDB" id="J8HLD3"/>
<reference evidence="1 2" key="1">
    <citation type="submission" date="2012-04" db="EMBL/GenBank/DDBJ databases">
        <title>The Genome Sequence of Bacillus cereus VD048.</title>
        <authorList>
            <consortium name="The Broad Institute Genome Sequencing Platform"/>
            <consortium name="The Broad Institute Genome Sequencing Center for Infectious Disease"/>
            <person name="Feldgarden M."/>
            <person name="Van der Auwera G.A."/>
            <person name="Mahillon J."/>
            <person name="Duprez V."/>
            <person name="Timmery S."/>
            <person name="Mattelet C."/>
            <person name="Dierick K."/>
            <person name="Sun M."/>
            <person name="Yu Z."/>
            <person name="Zhu L."/>
            <person name="Hu X."/>
            <person name="Shank E.B."/>
            <person name="Swiecicka I."/>
            <person name="Hansen B.M."/>
            <person name="Andrup L."/>
            <person name="Young S.K."/>
            <person name="Zeng Q."/>
            <person name="Gargeya S."/>
            <person name="Fitzgerald M."/>
            <person name="Haas B."/>
            <person name="Abouelleil A."/>
            <person name="Alvarado L."/>
            <person name="Arachchi H.M."/>
            <person name="Berlin A."/>
            <person name="Chapman S.B."/>
            <person name="Goldberg J."/>
            <person name="Griggs A."/>
            <person name="Gujja S."/>
            <person name="Hansen M."/>
            <person name="Howarth C."/>
            <person name="Imamovic A."/>
            <person name="Larimer J."/>
            <person name="McCowen C."/>
            <person name="Montmayeur A."/>
            <person name="Murphy C."/>
            <person name="Neiman D."/>
            <person name="Pearson M."/>
            <person name="Priest M."/>
            <person name="Roberts A."/>
            <person name="Saif S."/>
            <person name="Shea T."/>
            <person name="Sisk P."/>
            <person name="Sykes S."/>
            <person name="Wortman J."/>
            <person name="Nusbaum C."/>
            <person name="Birren B."/>
        </authorList>
    </citation>
    <scope>NUCLEOTIDE SEQUENCE [LARGE SCALE GENOMIC DNA]</scope>
    <source>
        <strain evidence="1 2">VD048</strain>
    </source>
</reference>
<accession>J8HLD3</accession>
<proteinExistence type="predicted"/>
<dbReference type="HOGENOM" id="CLU_2749208_0_0_9"/>
<comment type="caution">
    <text evidence="1">The sequence shown here is derived from an EMBL/GenBank/DDBJ whole genome shotgun (WGS) entry which is preliminary data.</text>
</comment>
<protein>
    <submittedName>
        <fullName evidence="1">Uncharacterized protein</fullName>
    </submittedName>
</protein>
<dbReference type="EMBL" id="AHEU01000045">
    <property type="protein sequence ID" value="EJR26715.1"/>
    <property type="molecule type" value="Genomic_DNA"/>
</dbReference>
<dbReference type="RefSeq" id="WP_002166962.1">
    <property type="nucleotide sequence ID" value="NZ_JH792313.1"/>
</dbReference>
<dbReference type="Proteomes" id="UP000006960">
    <property type="component" value="Unassembled WGS sequence"/>
</dbReference>
<dbReference type="PATRIC" id="fig|1053226.3.peg.5366"/>